<dbReference type="Gene3D" id="2.60.40.3710">
    <property type="match status" value="1"/>
</dbReference>
<accession>D6Z7M5</accession>
<proteinExistence type="predicted"/>
<dbReference type="Pfam" id="PF17964">
    <property type="entry name" value="Big_10"/>
    <property type="match status" value="1"/>
</dbReference>
<dbReference type="AlphaFoldDB" id="D6Z7M5"/>
<dbReference type="Pfam" id="PF03734">
    <property type="entry name" value="YkuD"/>
    <property type="match status" value="1"/>
</dbReference>
<keyword evidence="3 7" id="KW-0133">Cell shape</keyword>
<feature type="active site" description="Nucleophile" evidence="7">
    <location>
        <position position="356"/>
    </location>
</feature>
<dbReference type="CDD" id="cd16913">
    <property type="entry name" value="YkuD_like"/>
    <property type="match status" value="1"/>
</dbReference>
<evidence type="ECO:0000256" key="7">
    <source>
        <dbReference type="PROSITE-ProRule" id="PRU01373"/>
    </source>
</evidence>
<evidence type="ECO:0000313" key="9">
    <source>
        <dbReference type="EMBL" id="ADG97955.1"/>
    </source>
</evidence>
<dbReference type="eggNOG" id="COG1376">
    <property type="taxonomic scope" value="Bacteria"/>
</dbReference>
<dbReference type="Gene3D" id="2.40.440.10">
    <property type="entry name" value="L,D-transpeptidase catalytic domain-like"/>
    <property type="match status" value="1"/>
</dbReference>
<dbReference type="EMBL" id="CP001958">
    <property type="protein sequence ID" value="ADG97955.1"/>
    <property type="molecule type" value="Genomic_DNA"/>
</dbReference>
<evidence type="ECO:0000256" key="2">
    <source>
        <dbReference type="ARBA" id="ARBA00022679"/>
    </source>
</evidence>
<evidence type="ECO:0000256" key="5">
    <source>
        <dbReference type="ARBA" id="ARBA00023315"/>
    </source>
</evidence>
<keyword evidence="4 7" id="KW-0573">Peptidoglycan synthesis</keyword>
<feature type="domain" description="L,D-TPase catalytic" evidence="8">
    <location>
        <begin position="260"/>
        <end position="380"/>
    </location>
</feature>
<dbReference type="GO" id="GO:0018104">
    <property type="term" value="P:peptidoglycan-protein cross-linking"/>
    <property type="evidence" value="ECO:0007669"/>
    <property type="project" value="TreeGrafter"/>
</dbReference>
<evidence type="ECO:0000256" key="3">
    <source>
        <dbReference type="ARBA" id="ARBA00022960"/>
    </source>
</evidence>
<evidence type="ECO:0000259" key="8">
    <source>
        <dbReference type="PROSITE" id="PS52029"/>
    </source>
</evidence>
<evidence type="ECO:0000256" key="4">
    <source>
        <dbReference type="ARBA" id="ARBA00022984"/>
    </source>
</evidence>
<keyword evidence="5" id="KW-0012">Acyltransferase</keyword>
<name>D6Z7M5_SEGRD</name>
<dbReference type="PANTHER" id="PTHR30582:SF2">
    <property type="entry name" value="L,D-TRANSPEPTIDASE YCIB-RELATED"/>
    <property type="match status" value="1"/>
</dbReference>
<dbReference type="GO" id="GO:0005576">
    <property type="term" value="C:extracellular region"/>
    <property type="evidence" value="ECO:0007669"/>
    <property type="project" value="TreeGrafter"/>
</dbReference>
<protein>
    <submittedName>
        <fullName evidence="9">ErfK/YbiS/YcfS/YnhG family protein</fullName>
    </submittedName>
</protein>
<dbReference type="Proteomes" id="UP000002247">
    <property type="component" value="Chromosome"/>
</dbReference>
<evidence type="ECO:0000256" key="1">
    <source>
        <dbReference type="ARBA" id="ARBA00004752"/>
    </source>
</evidence>
<dbReference type="OrthoDB" id="5242354at2"/>
<evidence type="ECO:0000313" key="10">
    <source>
        <dbReference type="Proteomes" id="UP000002247"/>
    </source>
</evidence>
<dbReference type="PANTHER" id="PTHR30582">
    <property type="entry name" value="L,D-TRANSPEPTIDASE"/>
    <property type="match status" value="1"/>
</dbReference>
<reference evidence="9 10" key="1">
    <citation type="journal article" date="2010" name="Stand. Genomic Sci.">
        <title>Complete genome sequence of Segniliparus rotundus type strain (CDC 1076).</title>
        <authorList>
            <person name="Sikorski J."/>
            <person name="Lapidus A."/>
            <person name="Copeland A."/>
            <person name="Misra M."/>
            <person name="Glavina Del Rio T."/>
            <person name="Nolan M."/>
            <person name="Lucas S."/>
            <person name="Chen F."/>
            <person name="Tice H."/>
            <person name="Cheng J.F."/>
            <person name="Jando M."/>
            <person name="Schneider S."/>
            <person name="Bruce D."/>
            <person name="Goodwin L."/>
            <person name="Pitluck S."/>
            <person name="Liolios K."/>
            <person name="Mikhailova N."/>
            <person name="Pati A."/>
            <person name="Ivanova N."/>
            <person name="Mavromatis K."/>
            <person name="Chen A."/>
            <person name="Palaniappan K."/>
            <person name="Chertkov O."/>
            <person name="Land M."/>
            <person name="Hauser L."/>
            <person name="Chang Y.J."/>
            <person name="Jeffries C.D."/>
            <person name="Brettin T."/>
            <person name="Detter J.C."/>
            <person name="Han C."/>
            <person name="Rohde M."/>
            <person name="Goker M."/>
            <person name="Bristow J."/>
            <person name="Eisen J.A."/>
            <person name="Markowitz V."/>
            <person name="Hugenholtz P."/>
            <person name="Kyrpides N.C."/>
            <person name="Klenk H.P."/>
        </authorList>
    </citation>
    <scope>NUCLEOTIDE SEQUENCE [LARGE SCALE GENOMIC DNA]</scope>
    <source>
        <strain evidence="10">ATCC BAA-972 / CDC 1076 / CIP 108378 / DSM 44985 / JCM 13578</strain>
    </source>
</reference>
<dbReference type="GO" id="GO:0071972">
    <property type="term" value="F:peptidoglycan L,D-transpeptidase activity"/>
    <property type="evidence" value="ECO:0007669"/>
    <property type="project" value="TreeGrafter"/>
</dbReference>
<dbReference type="PROSITE" id="PS52029">
    <property type="entry name" value="LD_TPASE"/>
    <property type="match status" value="1"/>
</dbReference>
<dbReference type="InterPro" id="IPR041280">
    <property type="entry name" value="Big_10"/>
</dbReference>
<dbReference type="InterPro" id="IPR050979">
    <property type="entry name" value="LD-transpeptidase"/>
</dbReference>
<gene>
    <name evidence="9" type="ordered locus">Srot_1492</name>
</gene>
<feature type="active site" description="Proton donor/acceptor" evidence="7">
    <location>
        <position position="338"/>
    </location>
</feature>
<dbReference type="SUPFAM" id="SSF141523">
    <property type="entry name" value="L,D-transpeptidase catalytic domain-like"/>
    <property type="match status" value="1"/>
</dbReference>
<evidence type="ECO:0000256" key="6">
    <source>
        <dbReference type="ARBA" id="ARBA00023316"/>
    </source>
</evidence>
<organism evidence="9 10">
    <name type="scientific">Segniliparus rotundus (strain ATCC BAA-972 / CDC 1076 / CIP 108378 / DSM 44985 / JCM 13578)</name>
    <dbReference type="NCBI Taxonomy" id="640132"/>
    <lineage>
        <taxon>Bacteria</taxon>
        <taxon>Bacillati</taxon>
        <taxon>Actinomycetota</taxon>
        <taxon>Actinomycetes</taxon>
        <taxon>Mycobacteriales</taxon>
        <taxon>Segniliparaceae</taxon>
        <taxon>Segniliparus</taxon>
    </lineage>
</organism>
<dbReference type="GO" id="GO:0008360">
    <property type="term" value="P:regulation of cell shape"/>
    <property type="evidence" value="ECO:0007669"/>
    <property type="project" value="UniProtKB-UniRule"/>
</dbReference>
<sequence length="410" mass="44313">MHGQFRRFSEGAARSWEAVPVSRRAALAALTGVTAFAAFSSCGHPGEDSKPSPLSSAPKTKAKLVFEPGDGAEDISPASSARIAATAGAIAQARLMSDDGKIVDGKISLDGTSFETTAALEFGRTYLFTGQAKGPDGALEPYLSSFATLKPKKVAEFNVNIGDGQAVGVAAPIILRFSAPIKNKAAVESKLKVTCTPETEGSWGWLPDAVGEQLHWRTKEYFQAGTKVHLEVPLFAADFGDGVFCGTHTVTSDFTIARHQLVQCFVPSHRMQVYRDDAIIMDFPCSYGEGNEVRNTTRTGIHVVTEKFADFFMSNPPYYTNAHERFAVRISNNGEFIHANPQTVGDQGNTNVSNGCVNLSPENAQQYFNSALYGDPVEVTGTQVQLSPSDGEIYDWTYDWADWRAKSALS</sequence>
<dbReference type="STRING" id="640132.Srot_1492"/>
<dbReference type="InterPro" id="IPR038063">
    <property type="entry name" value="Transpep_catalytic_dom"/>
</dbReference>
<dbReference type="UniPathway" id="UPA00219"/>
<comment type="pathway">
    <text evidence="1 7">Cell wall biogenesis; peptidoglycan biosynthesis.</text>
</comment>
<dbReference type="CDD" id="cd13432">
    <property type="entry name" value="LDT_IgD_like_2"/>
    <property type="match status" value="1"/>
</dbReference>
<dbReference type="GO" id="GO:0071555">
    <property type="term" value="P:cell wall organization"/>
    <property type="evidence" value="ECO:0007669"/>
    <property type="project" value="UniProtKB-UniRule"/>
</dbReference>
<dbReference type="HOGENOM" id="CLU_039404_3_0_11"/>
<dbReference type="KEGG" id="srt:Srot_1492"/>
<keyword evidence="6 7" id="KW-0961">Cell wall biogenesis/degradation</keyword>
<dbReference type="Gene3D" id="2.60.40.3780">
    <property type="match status" value="1"/>
</dbReference>
<dbReference type="InterPro" id="IPR005490">
    <property type="entry name" value="LD_TPept_cat_dom"/>
</dbReference>
<dbReference type="RefSeq" id="WP_013138408.1">
    <property type="nucleotide sequence ID" value="NC_014168.1"/>
</dbReference>
<dbReference type="GO" id="GO:0016746">
    <property type="term" value="F:acyltransferase activity"/>
    <property type="evidence" value="ECO:0007669"/>
    <property type="project" value="UniProtKB-KW"/>
</dbReference>
<keyword evidence="10" id="KW-1185">Reference proteome</keyword>
<keyword evidence="2" id="KW-0808">Transferase</keyword>